<gene>
    <name evidence="2" type="ORF">NIOZUU159_00144</name>
</gene>
<keyword evidence="1" id="KW-0812">Transmembrane</keyword>
<evidence type="ECO:0000313" key="2">
    <source>
        <dbReference type="EMBL" id="QPI16651.1"/>
    </source>
</evidence>
<feature type="transmembrane region" description="Helical" evidence="1">
    <location>
        <begin position="82"/>
        <end position="101"/>
    </location>
</feature>
<feature type="transmembrane region" description="Helical" evidence="1">
    <location>
        <begin position="113"/>
        <end position="136"/>
    </location>
</feature>
<keyword evidence="1" id="KW-0472">Membrane</keyword>
<name>A0A7S9SUM9_9VIRU</name>
<sequence length="139" mass="16476">MNKYMIAVSFLALFSFLTAIYLGKYYASIPAISVFITSILFWSKPEEKWRMYIDIVVVQLALYYSIFYAYYNMDLHKFRRYFTLLAVSLIYFAFAILSWNLNPYINHTNISFFKTITIMLHSMATFITNCSNIIMYTSI</sequence>
<keyword evidence="1" id="KW-1133">Transmembrane helix</keyword>
<reference evidence="2" key="1">
    <citation type="submission" date="2020-08" db="EMBL/GenBank/DDBJ databases">
        <title>Bridging the membrane lipid divide: bacteria of the FCB group superphylum have the potential to synthesize archaeal ether lipids.</title>
        <authorList>
            <person name="Villanueva L."/>
            <person name="von Meijenfeldt F.A.B."/>
            <person name="Westbye A.B."/>
            <person name="Yadav S."/>
            <person name="Hopmans E.C."/>
            <person name="Dutilh B.E."/>
            <person name="Sinninghe Damste J.S."/>
        </authorList>
    </citation>
    <scope>NUCLEOTIDE SEQUENCE</scope>
    <source>
        <strain evidence="2">NIOZ-UU159</strain>
    </source>
</reference>
<evidence type="ECO:0000256" key="1">
    <source>
        <dbReference type="SAM" id="Phobius"/>
    </source>
</evidence>
<protein>
    <submittedName>
        <fullName evidence="2">Uncharacterized protein</fullName>
    </submittedName>
</protein>
<proteinExistence type="predicted"/>
<feature type="transmembrane region" description="Helical" evidence="1">
    <location>
        <begin position="49"/>
        <end position="70"/>
    </location>
</feature>
<organism evidence="2">
    <name type="scientific">Virus NIOZ-UU159</name>
    <dbReference type="NCBI Taxonomy" id="2763270"/>
    <lineage>
        <taxon>Viruses</taxon>
    </lineage>
</organism>
<feature type="transmembrane region" description="Helical" evidence="1">
    <location>
        <begin position="6"/>
        <end position="22"/>
    </location>
</feature>
<accession>A0A7S9SUM9</accession>
<dbReference type="EMBL" id="MW030591">
    <property type="protein sequence ID" value="QPI16651.1"/>
    <property type="molecule type" value="Genomic_DNA"/>
</dbReference>